<dbReference type="InterPro" id="IPR000276">
    <property type="entry name" value="GPCR_Rhodpsn"/>
</dbReference>
<dbReference type="GO" id="GO:0030593">
    <property type="term" value="P:neutrophil chemotaxis"/>
    <property type="evidence" value="ECO:0007669"/>
    <property type="project" value="TreeGrafter"/>
</dbReference>
<evidence type="ECO:0000256" key="4">
    <source>
        <dbReference type="ARBA" id="ARBA00022692"/>
    </source>
</evidence>
<keyword evidence="5 15" id="KW-1133">Transmembrane helix</keyword>
<evidence type="ECO:0000256" key="3">
    <source>
        <dbReference type="ARBA" id="ARBA00022500"/>
    </source>
</evidence>
<dbReference type="Pfam" id="PF00001">
    <property type="entry name" value="7tm_1"/>
    <property type="match status" value="1"/>
</dbReference>
<dbReference type="GO" id="GO:0009897">
    <property type="term" value="C:external side of plasma membrane"/>
    <property type="evidence" value="ECO:0007669"/>
    <property type="project" value="TreeGrafter"/>
</dbReference>
<dbReference type="PROSITE" id="PS00237">
    <property type="entry name" value="G_PROTEIN_RECEP_F1_1"/>
    <property type="match status" value="1"/>
</dbReference>
<keyword evidence="11 13" id="KW-0807">Transducer</keyword>
<keyword evidence="6 13" id="KW-0297">G-protein coupled receptor</keyword>
<dbReference type="InterPro" id="IPR000174">
    <property type="entry name" value="Chemokine_CXCR_1/2"/>
</dbReference>
<dbReference type="GO" id="GO:0019722">
    <property type="term" value="P:calcium-mediated signaling"/>
    <property type="evidence" value="ECO:0007669"/>
    <property type="project" value="TreeGrafter"/>
</dbReference>
<evidence type="ECO:0000256" key="10">
    <source>
        <dbReference type="ARBA" id="ARBA00023180"/>
    </source>
</evidence>
<keyword evidence="18" id="KW-1185">Reference proteome</keyword>
<dbReference type="GO" id="GO:0019957">
    <property type="term" value="F:C-C chemokine binding"/>
    <property type="evidence" value="ECO:0007669"/>
    <property type="project" value="TreeGrafter"/>
</dbReference>
<feature type="domain" description="G-protein coupled receptors family 1 profile" evidence="16">
    <location>
        <begin position="67"/>
        <end position="318"/>
    </location>
</feature>
<dbReference type="GO" id="GO:0006955">
    <property type="term" value="P:immune response"/>
    <property type="evidence" value="ECO:0007669"/>
    <property type="project" value="TreeGrafter"/>
</dbReference>
<evidence type="ECO:0000256" key="14">
    <source>
        <dbReference type="SAM" id="MobiDB-lite"/>
    </source>
</evidence>
<feature type="transmembrane region" description="Helical" evidence="15">
    <location>
        <begin position="132"/>
        <end position="151"/>
    </location>
</feature>
<feature type="transmembrane region" description="Helical" evidence="15">
    <location>
        <begin position="88"/>
        <end position="112"/>
    </location>
</feature>
<evidence type="ECO:0000256" key="15">
    <source>
        <dbReference type="SAM" id="Phobius"/>
    </source>
</evidence>
<dbReference type="GO" id="GO:0016494">
    <property type="term" value="F:C-X-C chemokine receptor activity"/>
    <property type="evidence" value="ECO:0007669"/>
    <property type="project" value="InterPro"/>
</dbReference>
<protein>
    <recommendedName>
        <fullName evidence="16">G-protein coupled receptors family 1 profile domain-containing protein</fullName>
    </recommendedName>
</protein>
<comment type="subunit">
    <text evidence="12">Interacts with IL8. Interacts with GNAI2.</text>
</comment>
<evidence type="ECO:0000256" key="2">
    <source>
        <dbReference type="ARBA" id="ARBA00022475"/>
    </source>
</evidence>
<dbReference type="GO" id="GO:0016493">
    <property type="term" value="F:C-C chemokine receptor activity"/>
    <property type="evidence" value="ECO:0007669"/>
    <property type="project" value="TreeGrafter"/>
</dbReference>
<dbReference type="Gene3D" id="1.20.1070.10">
    <property type="entry name" value="Rhodopsin 7-helix transmembrane proteins"/>
    <property type="match status" value="1"/>
</dbReference>
<comment type="subcellular location">
    <subcellularLocation>
        <location evidence="1">Cell membrane</location>
        <topology evidence="1">Multi-pass membrane protein</topology>
    </subcellularLocation>
</comment>
<keyword evidence="8" id="KW-1015">Disulfide bond</keyword>
<keyword evidence="10" id="KW-0325">Glycoprotein</keyword>
<dbReference type="EMBL" id="JAAGNN010000007">
    <property type="protein sequence ID" value="KAF4087287.1"/>
    <property type="molecule type" value="Genomic_DNA"/>
</dbReference>
<name>A0A7J6AYS3_AMEME</name>
<evidence type="ECO:0000256" key="9">
    <source>
        <dbReference type="ARBA" id="ARBA00023170"/>
    </source>
</evidence>
<reference evidence="17 18" key="1">
    <citation type="submission" date="2020-02" db="EMBL/GenBank/DDBJ databases">
        <title>A chromosome-scale genome assembly of the black bullhead catfish (Ameiurus melas).</title>
        <authorList>
            <person name="Wen M."/>
            <person name="Zham M."/>
            <person name="Cabau C."/>
            <person name="Klopp C."/>
            <person name="Donnadieu C."/>
            <person name="Roques C."/>
            <person name="Bouchez O."/>
            <person name="Lampietro C."/>
            <person name="Jouanno E."/>
            <person name="Herpin A."/>
            <person name="Louis A."/>
            <person name="Berthelot C."/>
            <person name="Parey E."/>
            <person name="Roest-Crollius H."/>
            <person name="Braasch I."/>
            <person name="Postlethwait J."/>
            <person name="Robinson-Rechavi M."/>
            <person name="Echchiki A."/>
            <person name="Begum T."/>
            <person name="Montfort J."/>
            <person name="Schartl M."/>
            <person name="Bobe J."/>
            <person name="Guiguen Y."/>
        </authorList>
    </citation>
    <scope>NUCLEOTIDE SEQUENCE [LARGE SCALE GENOMIC DNA]</scope>
    <source>
        <strain evidence="17">M_S1</strain>
        <tissue evidence="17">Blood</tissue>
    </source>
</reference>
<evidence type="ECO:0000256" key="11">
    <source>
        <dbReference type="ARBA" id="ARBA00023224"/>
    </source>
</evidence>
<dbReference type="GO" id="GO:0007204">
    <property type="term" value="P:positive regulation of cytosolic calcium ion concentration"/>
    <property type="evidence" value="ECO:0007669"/>
    <property type="project" value="TreeGrafter"/>
</dbReference>
<feature type="region of interest" description="Disordered" evidence="14">
    <location>
        <begin position="340"/>
        <end position="362"/>
    </location>
</feature>
<feature type="transmembrane region" description="Helical" evidence="15">
    <location>
        <begin position="256"/>
        <end position="277"/>
    </location>
</feature>
<feature type="transmembrane region" description="Helical" evidence="15">
    <location>
        <begin position="47"/>
        <end position="76"/>
    </location>
</feature>
<feature type="compositionally biased region" description="Low complexity" evidence="14">
    <location>
        <begin position="341"/>
        <end position="355"/>
    </location>
</feature>
<dbReference type="InterPro" id="IPR050119">
    <property type="entry name" value="CCR1-9-like"/>
</dbReference>
<evidence type="ECO:0000313" key="17">
    <source>
        <dbReference type="EMBL" id="KAF4087287.1"/>
    </source>
</evidence>
<feature type="transmembrane region" description="Helical" evidence="15">
    <location>
        <begin position="221"/>
        <end position="244"/>
    </location>
</feature>
<dbReference type="PROSITE" id="PS50262">
    <property type="entry name" value="G_PROTEIN_RECEP_F1_2"/>
    <property type="match status" value="1"/>
</dbReference>
<keyword evidence="3" id="KW-0145">Chemotaxis</keyword>
<evidence type="ECO:0000256" key="1">
    <source>
        <dbReference type="ARBA" id="ARBA00004651"/>
    </source>
</evidence>
<evidence type="ECO:0000259" key="16">
    <source>
        <dbReference type="PROSITE" id="PS50262"/>
    </source>
</evidence>
<evidence type="ECO:0000313" key="18">
    <source>
        <dbReference type="Proteomes" id="UP000593565"/>
    </source>
</evidence>
<keyword evidence="7 15" id="KW-0472">Membrane</keyword>
<gene>
    <name evidence="17" type="ORF">AMELA_G00093860</name>
</gene>
<keyword evidence="2" id="KW-1003">Cell membrane</keyword>
<dbReference type="PANTHER" id="PTHR10489:SF930">
    <property type="entry name" value="C-X-C CHEMOKINE RECEPTOR TYPE 1-LIKE"/>
    <property type="match status" value="1"/>
</dbReference>
<evidence type="ECO:0000256" key="5">
    <source>
        <dbReference type="ARBA" id="ARBA00022989"/>
    </source>
</evidence>
<evidence type="ECO:0000256" key="6">
    <source>
        <dbReference type="ARBA" id="ARBA00023040"/>
    </source>
</evidence>
<feature type="transmembrane region" description="Helical" evidence="15">
    <location>
        <begin position="297"/>
        <end position="321"/>
    </location>
</feature>
<evidence type="ECO:0000256" key="7">
    <source>
        <dbReference type="ARBA" id="ARBA00023136"/>
    </source>
</evidence>
<sequence>MTNTYKLLLQGNFSEFYDAEFNYTDTLNNTFTVDETTIACQAFSLPLAYNIAVCILFVHIFLLALPGNITVGLVIISNLRFLSPSDIYLFHLVIADTLMALTLPFSSIDLLTGWIFGGAMCKLVNLVREANFYTSILFLVCISVDRYMVIVRAMEARKVQRIMCSWAVCIVVWILGVLLSLPALYNEVHSIDGRDLQICAERFEIDRADEWRLATRVMKHLLGFLIPLCVMLTCYGVTVARLLRTRGFQRQRAMKVIAAVMVAFLLCWTPFNLATMVDTLLRANLVENGCAAQHSVSLAMFITQSLALIHCCVNPVLYGFVGEKFRMRLLYMINKTRPFERGTPSRSTRSTSQTSEGVSRFL</sequence>
<dbReference type="PRINTS" id="PR00427">
    <property type="entry name" value="INTRLEUKIN8R"/>
</dbReference>
<dbReference type="AlphaFoldDB" id="A0A7J6AYS3"/>
<proteinExistence type="inferred from homology"/>
<accession>A0A7J6AYS3</accession>
<dbReference type="Proteomes" id="UP000593565">
    <property type="component" value="Unassembled WGS sequence"/>
</dbReference>
<evidence type="ECO:0000256" key="13">
    <source>
        <dbReference type="RuleBase" id="RU000688"/>
    </source>
</evidence>
<comment type="caution">
    <text evidence="17">The sequence shown here is derived from an EMBL/GenBank/DDBJ whole genome shotgun (WGS) entry which is preliminary data.</text>
</comment>
<dbReference type="InterPro" id="IPR017452">
    <property type="entry name" value="GPCR_Rhodpsn_7TM"/>
</dbReference>
<dbReference type="SUPFAM" id="SSF81321">
    <property type="entry name" value="Family A G protein-coupled receptor-like"/>
    <property type="match status" value="1"/>
</dbReference>
<dbReference type="PANTHER" id="PTHR10489">
    <property type="entry name" value="CELL ADHESION MOLECULE"/>
    <property type="match status" value="1"/>
</dbReference>
<comment type="similarity">
    <text evidence="13">Belongs to the G-protein coupled receptor 1 family.</text>
</comment>
<keyword evidence="4 13" id="KW-0812">Transmembrane</keyword>
<keyword evidence="9 13" id="KW-0675">Receptor</keyword>
<evidence type="ECO:0000256" key="8">
    <source>
        <dbReference type="ARBA" id="ARBA00023157"/>
    </source>
</evidence>
<dbReference type="PRINTS" id="PR00237">
    <property type="entry name" value="GPCRRHODOPSN"/>
</dbReference>
<evidence type="ECO:0000256" key="12">
    <source>
        <dbReference type="ARBA" id="ARBA00034130"/>
    </source>
</evidence>
<organism evidence="17 18">
    <name type="scientific">Ameiurus melas</name>
    <name type="common">Black bullhead</name>
    <name type="synonym">Silurus melas</name>
    <dbReference type="NCBI Taxonomy" id="219545"/>
    <lineage>
        <taxon>Eukaryota</taxon>
        <taxon>Metazoa</taxon>
        <taxon>Chordata</taxon>
        <taxon>Craniata</taxon>
        <taxon>Vertebrata</taxon>
        <taxon>Euteleostomi</taxon>
        <taxon>Actinopterygii</taxon>
        <taxon>Neopterygii</taxon>
        <taxon>Teleostei</taxon>
        <taxon>Ostariophysi</taxon>
        <taxon>Siluriformes</taxon>
        <taxon>Ictaluridae</taxon>
        <taxon>Ameiurus</taxon>
    </lineage>
</organism>
<feature type="transmembrane region" description="Helical" evidence="15">
    <location>
        <begin position="163"/>
        <end position="185"/>
    </location>
</feature>